<organism evidence="9 10">
    <name type="scientific">Pycnococcus provasolii</name>
    <dbReference type="NCBI Taxonomy" id="41880"/>
    <lineage>
        <taxon>Eukaryota</taxon>
        <taxon>Viridiplantae</taxon>
        <taxon>Chlorophyta</taxon>
        <taxon>Pseudoscourfieldiophyceae</taxon>
        <taxon>Pseudoscourfieldiales</taxon>
        <taxon>Pycnococcaceae</taxon>
        <taxon>Pycnococcus</taxon>
    </lineage>
</organism>
<dbReference type="OrthoDB" id="408702at2759"/>
<dbReference type="InterPro" id="IPR016193">
    <property type="entry name" value="Cytidine_deaminase-like"/>
</dbReference>
<gene>
    <name evidence="9" type="ORF">PPROV_000609600</name>
</gene>
<dbReference type="PANTHER" id="PTHR11079">
    <property type="entry name" value="CYTOSINE DEAMINASE FAMILY MEMBER"/>
    <property type="match status" value="1"/>
</dbReference>
<sequence length="247" mass="26939">MMAPGLLRLRALATAPRQLRRHVRKDSALACHHLALSASASAEFDETCEESFEEEKESSCSSADSHYMALALEQARLGMERGEVPIGAVLVDDATGEVLASAHNETETASDPTAHAEMLCLRRAAAAAGRSGAWRAVGTASLFVTAEPCPMCAGAIMQSRIPRVVYGCRNDRLGADGSYVSLFPPWRGGDGGVDESRAPPHPFHPNVDIERGVSHDECQELLKLFFRRRRVENARAKEQQRQEEDDV</sequence>
<dbReference type="PROSITE" id="PS51747">
    <property type="entry name" value="CYT_DCMP_DEAMINASES_2"/>
    <property type="match status" value="1"/>
</dbReference>
<dbReference type="CDD" id="cd01285">
    <property type="entry name" value="nucleoside_deaminase"/>
    <property type="match status" value="1"/>
</dbReference>
<keyword evidence="3" id="KW-0819">tRNA processing</keyword>
<evidence type="ECO:0000256" key="2">
    <source>
        <dbReference type="ARBA" id="ARBA00012740"/>
    </source>
</evidence>
<dbReference type="GO" id="GO:0002100">
    <property type="term" value="P:tRNA wobble adenosine to inosine editing"/>
    <property type="evidence" value="ECO:0007669"/>
    <property type="project" value="InterPro"/>
</dbReference>
<evidence type="ECO:0000259" key="8">
    <source>
        <dbReference type="PROSITE" id="PS51747"/>
    </source>
</evidence>
<dbReference type="SUPFAM" id="SSF53927">
    <property type="entry name" value="Cytidine deaminase-like"/>
    <property type="match status" value="1"/>
</dbReference>
<proteinExistence type="inferred from homology"/>
<dbReference type="EMBL" id="BNJQ01000016">
    <property type="protein sequence ID" value="GHP07355.1"/>
    <property type="molecule type" value="Genomic_DNA"/>
</dbReference>
<evidence type="ECO:0000256" key="5">
    <source>
        <dbReference type="ARBA" id="ARBA00022801"/>
    </source>
</evidence>
<name>A0A830HL18_9CHLO</name>
<keyword evidence="5" id="KW-0378">Hydrolase</keyword>
<evidence type="ECO:0000256" key="7">
    <source>
        <dbReference type="ARBA" id="ARBA00048045"/>
    </source>
</evidence>
<evidence type="ECO:0000313" key="9">
    <source>
        <dbReference type="EMBL" id="GHP07355.1"/>
    </source>
</evidence>
<accession>A0A830HL18</accession>
<evidence type="ECO:0000256" key="3">
    <source>
        <dbReference type="ARBA" id="ARBA00022694"/>
    </source>
</evidence>
<evidence type="ECO:0000256" key="6">
    <source>
        <dbReference type="ARBA" id="ARBA00022833"/>
    </source>
</evidence>
<evidence type="ECO:0000256" key="1">
    <source>
        <dbReference type="ARBA" id="ARBA00001947"/>
    </source>
</evidence>
<dbReference type="PANTHER" id="PTHR11079:SF179">
    <property type="entry name" value="TRNA(ADENINE(34)) DEAMINASE, CHLOROPLASTIC"/>
    <property type="match status" value="1"/>
</dbReference>
<dbReference type="Gene3D" id="3.40.140.10">
    <property type="entry name" value="Cytidine Deaminase, domain 2"/>
    <property type="match status" value="1"/>
</dbReference>
<comment type="caution">
    <text evidence="9">The sequence shown here is derived from an EMBL/GenBank/DDBJ whole genome shotgun (WGS) entry which is preliminary data.</text>
</comment>
<dbReference type="Pfam" id="PF00383">
    <property type="entry name" value="dCMP_cyt_deam_1"/>
    <property type="match status" value="1"/>
</dbReference>
<evidence type="ECO:0000313" key="10">
    <source>
        <dbReference type="Proteomes" id="UP000660262"/>
    </source>
</evidence>
<protein>
    <recommendedName>
        <fullName evidence="2">tRNA(adenine(34)) deaminase</fullName>
        <ecNumber evidence="2">3.5.4.33</ecNumber>
    </recommendedName>
</protein>
<dbReference type="InterPro" id="IPR028883">
    <property type="entry name" value="tRNA_aden_deaminase"/>
</dbReference>
<dbReference type="GO" id="GO:0009507">
    <property type="term" value="C:chloroplast"/>
    <property type="evidence" value="ECO:0007669"/>
    <property type="project" value="TreeGrafter"/>
</dbReference>
<evidence type="ECO:0000256" key="4">
    <source>
        <dbReference type="ARBA" id="ARBA00022723"/>
    </source>
</evidence>
<feature type="domain" description="CMP/dCMP-type deaminase" evidence="8">
    <location>
        <begin position="62"/>
        <end position="181"/>
    </location>
</feature>
<dbReference type="Proteomes" id="UP000660262">
    <property type="component" value="Unassembled WGS sequence"/>
</dbReference>
<dbReference type="EC" id="3.5.4.33" evidence="2"/>
<dbReference type="GO" id="GO:0052717">
    <property type="term" value="F:tRNA-specific adenosine-34 deaminase activity"/>
    <property type="evidence" value="ECO:0007669"/>
    <property type="project" value="UniProtKB-EC"/>
</dbReference>
<dbReference type="GO" id="GO:0046872">
    <property type="term" value="F:metal ion binding"/>
    <property type="evidence" value="ECO:0007669"/>
    <property type="project" value="UniProtKB-KW"/>
</dbReference>
<keyword evidence="10" id="KW-1185">Reference proteome</keyword>
<keyword evidence="4" id="KW-0479">Metal-binding</keyword>
<keyword evidence="6" id="KW-0862">Zinc</keyword>
<comment type="catalytic activity">
    <reaction evidence="7">
        <text>adenosine(34) in tRNA + H2O + H(+) = inosine(34) in tRNA + NH4(+)</text>
        <dbReference type="Rhea" id="RHEA:43168"/>
        <dbReference type="Rhea" id="RHEA-COMP:10373"/>
        <dbReference type="Rhea" id="RHEA-COMP:10374"/>
        <dbReference type="ChEBI" id="CHEBI:15377"/>
        <dbReference type="ChEBI" id="CHEBI:15378"/>
        <dbReference type="ChEBI" id="CHEBI:28938"/>
        <dbReference type="ChEBI" id="CHEBI:74411"/>
        <dbReference type="ChEBI" id="CHEBI:82852"/>
        <dbReference type="EC" id="3.5.4.33"/>
    </reaction>
</comment>
<reference evidence="9" key="1">
    <citation type="submission" date="2020-10" db="EMBL/GenBank/DDBJ databases">
        <title>Unveiling of a novel bifunctional photoreceptor, Dualchrome1, isolated from a cosmopolitan green alga.</title>
        <authorList>
            <person name="Suzuki S."/>
            <person name="Kawachi M."/>
        </authorList>
    </citation>
    <scope>NUCLEOTIDE SEQUENCE</scope>
    <source>
        <strain evidence="9">NIES 2893</strain>
    </source>
</reference>
<dbReference type="HAMAP" id="MF_00972">
    <property type="entry name" value="tRNA_aden_deaminase"/>
    <property type="match status" value="1"/>
</dbReference>
<dbReference type="InterPro" id="IPR002125">
    <property type="entry name" value="CMP_dCMP_dom"/>
</dbReference>
<comment type="cofactor">
    <cofactor evidence="1">
        <name>Zn(2+)</name>
        <dbReference type="ChEBI" id="CHEBI:29105"/>
    </cofactor>
</comment>
<dbReference type="AlphaFoldDB" id="A0A830HL18"/>